<proteinExistence type="inferred from homology"/>
<evidence type="ECO:0000313" key="6">
    <source>
        <dbReference type="EMBL" id="VFU60074.1"/>
    </source>
</evidence>
<dbReference type="InterPro" id="IPR046364">
    <property type="entry name" value="Exo70_C"/>
</dbReference>
<dbReference type="Pfam" id="PF20669">
    <property type="entry name" value="Exo70_N"/>
    <property type="match status" value="2"/>
</dbReference>
<dbReference type="EMBL" id="CAADRP010002041">
    <property type="protein sequence ID" value="VFU60074.1"/>
    <property type="molecule type" value="Genomic_DNA"/>
</dbReference>
<dbReference type="GO" id="GO:0000145">
    <property type="term" value="C:exocyst"/>
    <property type="evidence" value="ECO:0007669"/>
    <property type="project" value="InterPro"/>
</dbReference>
<dbReference type="InterPro" id="IPR016159">
    <property type="entry name" value="Cullin_repeat-like_dom_sf"/>
</dbReference>
<keyword evidence="3" id="KW-0175">Coiled coil</keyword>
<evidence type="ECO:0000256" key="2">
    <source>
        <dbReference type="ARBA" id="ARBA00022448"/>
    </source>
</evidence>
<dbReference type="Gene3D" id="1.20.1280.170">
    <property type="entry name" value="Exocyst complex component Exo70"/>
    <property type="match status" value="5"/>
</dbReference>
<evidence type="ECO:0000256" key="4">
    <source>
        <dbReference type="SAM" id="MobiDB-lite"/>
    </source>
</evidence>
<dbReference type="PANTHER" id="PTHR12542:SF49">
    <property type="entry name" value="EXOCYST SUBUNIT EXO70 FAMILY PROTEIN"/>
    <property type="match status" value="1"/>
</dbReference>
<keyword evidence="2" id="KW-0813">Transport</keyword>
<feature type="coiled-coil region" evidence="3">
    <location>
        <begin position="656"/>
        <end position="704"/>
    </location>
</feature>
<protein>
    <recommendedName>
        <fullName evidence="5">Exocyst complex subunit Exo70 C-terminal domain-containing protein</fullName>
    </recommendedName>
</protein>
<organism evidence="6">
    <name type="scientific">Salix viminalis</name>
    <name type="common">Common osier</name>
    <name type="synonym">Basket willow</name>
    <dbReference type="NCBI Taxonomy" id="40686"/>
    <lineage>
        <taxon>Eukaryota</taxon>
        <taxon>Viridiplantae</taxon>
        <taxon>Streptophyta</taxon>
        <taxon>Embryophyta</taxon>
        <taxon>Tracheophyta</taxon>
        <taxon>Spermatophyta</taxon>
        <taxon>Magnoliopsida</taxon>
        <taxon>eudicotyledons</taxon>
        <taxon>Gunneridae</taxon>
        <taxon>Pentapetalae</taxon>
        <taxon>rosids</taxon>
        <taxon>fabids</taxon>
        <taxon>Malpighiales</taxon>
        <taxon>Salicaceae</taxon>
        <taxon>Saliceae</taxon>
        <taxon>Salix</taxon>
    </lineage>
</organism>
<feature type="coiled-coil region" evidence="3">
    <location>
        <begin position="93"/>
        <end position="141"/>
    </location>
</feature>
<evidence type="ECO:0000259" key="5">
    <source>
        <dbReference type="Pfam" id="PF03081"/>
    </source>
</evidence>
<gene>
    <name evidence="6" type="ORF">SVIM_LOCUS444575</name>
</gene>
<dbReference type="Pfam" id="PF03081">
    <property type="entry name" value="Exo70_C"/>
    <property type="match status" value="4"/>
</dbReference>
<feature type="region of interest" description="Disordered" evidence="4">
    <location>
        <begin position="432"/>
        <end position="454"/>
    </location>
</feature>
<evidence type="ECO:0000256" key="1">
    <source>
        <dbReference type="ARBA" id="ARBA00006756"/>
    </source>
</evidence>
<reference evidence="6" key="1">
    <citation type="submission" date="2019-03" db="EMBL/GenBank/DDBJ databases">
        <authorList>
            <person name="Mank J."/>
            <person name="Almeida P."/>
        </authorList>
    </citation>
    <scope>NUCLEOTIDE SEQUENCE</scope>
    <source>
        <strain evidence="6">78183</strain>
    </source>
</reference>
<dbReference type="GO" id="GO:0006887">
    <property type="term" value="P:exocytosis"/>
    <property type="evidence" value="ECO:0007669"/>
    <property type="project" value="InterPro"/>
</dbReference>
<feature type="domain" description="Exocyst complex subunit Exo70 C-terminal" evidence="5">
    <location>
        <begin position="1275"/>
        <end position="1544"/>
    </location>
</feature>
<feature type="domain" description="Exocyst complex subunit Exo70 C-terminal" evidence="5">
    <location>
        <begin position="829"/>
        <end position="950"/>
    </location>
</feature>
<comment type="similarity">
    <text evidence="1">Belongs to the EXO70 family.</text>
</comment>
<dbReference type="InterPro" id="IPR004140">
    <property type="entry name" value="Exo70"/>
</dbReference>
<feature type="domain" description="Exocyst complex subunit Exo70 C-terminal" evidence="5">
    <location>
        <begin position="1045"/>
        <end position="1138"/>
    </location>
</feature>
<feature type="domain" description="Exocyst complex subunit Exo70 C-terminal" evidence="5">
    <location>
        <begin position="266"/>
        <end position="626"/>
    </location>
</feature>
<evidence type="ECO:0000256" key="3">
    <source>
        <dbReference type="SAM" id="Coils"/>
    </source>
</evidence>
<dbReference type="SUPFAM" id="SSF74788">
    <property type="entry name" value="Cullin repeat-like"/>
    <property type="match status" value="4"/>
</dbReference>
<name>A0A6N2N2T8_SALVM</name>
<sequence length="1565" mass="178976">MTMGEYDAEVPELEGEENLIAAAKQIVRALGSKKNLTDDAKKILAELGTQLTTMTSICENEVDDEGRLNVIQEKIMSWETDQSMHWDFGPDEANDYINSADELRKLIEKLEAMCLKDDGEKELLRRAHDVLQTAMARLEEEFKHVLIQNRQPFEPEHMSFRSSEDDAGSMISLGDESFEESQPRDSSSRNSEEYIVDLVHPVTIPELRCIANLMFISGYGHECSQAYVSVRRDALDEFLLILEMEKLSIEDVLKLEWGSLNSKIRRWVRTMKIFVRVYLASEKCLFEQIFGDLGTANLVSFTEASKASMLRLLNFGEAVSIGPHKPEKLFPILDMYEVLADLLPDIDSLYADEAGARVRIDCREVLRRFGDSVRAAFLEFENAISTSTSTNPIAGGGIHPLTKYVMNYLNGLTGYRETLNFLLKDHDGEDAMPLSPDINPSTEEENTREGARDGSPLALHFRSVASILECNLDDKARLYRDASLQHIFLMNNIHYMAQKVVNSNLQSIFGDGWIRKHNWKFQQHEINYERTTWSSILAILKEEGDSSSSRTLLKERFRNFYTAFEEVYRTQTAWSIPNFNLREDLRISTSLKVIQAYRTYVGRYANHISDKHIKYSADDLQNYLLDLFEGLNVIQEKIMSWETDQSMHWDFGPNEANEYINSADELQKLIEKLEAMCLKDDGEKELLRRAHDVLQSAMARLVEEFKHMLIQKRQPFEPEHMYFRSSEDDAGSVISLGDESFKESQPRDSASRNSEEYIVDLVHPVTIPELRCIANLMFISGYGHECSQAYVSVRRDALDEFLLILEMEKLSMKDVLKLEWGSLKSKIRRWVRTMKIFVRVYLASEKCLFEQIFGDLGTTNLVSFTEASKASMLRLLNFGEAMSIGPHKPEKLFAILDMYEVLADLLPDIDSLYADEAGALVRINCREVLRRFGDSVRAAFLKFENAISPQQTLLKEAEFIPSPGLLWFTSMFSLATGKLSILSSRTMMERMPCHCPQTLLHLQKKRTLEKRCFFAAHILDEQHSLHGSKSCKFESSVHIWRWVDSKHNWKFQQHEINYERTTWSSILAILKVEGDSSSIRTLLKESFRNFHIAFEKVYRTQTAWLIPNAHLREDLRISTSLKVIQAYRTFVGRYAKLISVKQYQMIYKITCWISLRGLKDHYTIPTGDDRAIDTLLSWVSLINGFVCKHLSCRTPPLHGRMEFTINLVRHDVIPELRRIANVMSISGYADECCVAYIGIQSSALVENLRILEKEKLRTEDVLKLEQVSLKSNINRRIQTMKMFLRVYLASDKWLSEQIFEELGTVNLASFTEPLVVQLLKYFDKAISTGPKNPGKVFHLLDMYEVLAGLLPYLDSLYSDNAISQVIVDGDMVLRGLADSARKTLDEFEGSIMTYRMSETFAAEGIHPLTKNCSHRLQILDSLLNDHCGEHPMPASSCTSSGVEEGNISGGTCDFSPIARHFLSNNSILKWLSNGSSASPSTKEESISRGTCKLSPMALQFRAFCCILEFQLLQQGQHVFLMNNIHYMVQKVENSELQFILGEEVDSRAQLGIPTACDELQELLAF</sequence>
<dbReference type="GO" id="GO:0005546">
    <property type="term" value="F:phosphatidylinositol-4,5-bisphosphate binding"/>
    <property type="evidence" value="ECO:0007669"/>
    <property type="project" value="InterPro"/>
</dbReference>
<dbReference type="PANTHER" id="PTHR12542">
    <property type="entry name" value="EXOCYST COMPLEX PROTEIN EXO70"/>
    <property type="match status" value="1"/>
</dbReference>
<accession>A0A6N2N2T8</accession>